<dbReference type="OrthoDB" id="11402at10239"/>
<accession>A0A0E3FDD4</accession>
<reference evidence="1 2" key="1">
    <citation type="submission" date="2013-12" db="EMBL/GenBank/DDBJ databases">
        <title>Ecological redundancy of diverse viral populations within a natural community.</title>
        <authorList>
            <person name="Gregory A.C."/>
            <person name="LaButti K."/>
            <person name="Copeland A."/>
            <person name="Woyke T."/>
            <person name="Sullivan M.B."/>
        </authorList>
    </citation>
    <scope>NUCLEOTIDE SEQUENCE [LARGE SCALE GENOMIC DNA]</scope>
    <source>
        <strain evidence="1">Syn7803US105</strain>
    </source>
</reference>
<dbReference type="EMBL" id="KJ019071">
    <property type="protein sequence ID" value="AIX24455.1"/>
    <property type="molecule type" value="Genomic_DNA"/>
</dbReference>
<name>A0A0E3FDD4_9CAUD</name>
<dbReference type="Proteomes" id="UP000033010">
    <property type="component" value="Segment"/>
</dbReference>
<dbReference type="RefSeq" id="YP_009133671.1">
    <property type="nucleotide sequence ID" value="NC_026924.1"/>
</dbReference>
<evidence type="ECO:0000313" key="2">
    <source>
        <dbReference type="Proteomes" id="UP000033010"/>
    </source>
</evidence>
<keyword evidence="2" id="KW-1185">Reference proteome</keyword>
<dbReference type="GeneID" id="24171741"/>
<sequence>MRSLLGPHFFILNTKEDKQPLMANWYGDQISNKNFLSPIGFLFMLDKANKVSFLCQKAEIPPVTLGDVQIPTRGLVPIPVEGNMRYSDFTIEFIVDEDLENYMQLHNWMRALGTPQEFRERKLWREANAKSPSQDPRFSDATLQVLNNNNLANFDVVFKDLFPTDLSTLSFDVTGSDNDYFIASATFKYTLYEIRNINSQTRR</sequence>
<organism evidence="1 2">
    <name type="scientific">Synechococcus phage ACG-2014g</name>
    <dbReference type="NCBI Taxonomy" id="1493512"/>
    <lineage>
        <taxon>Viruses</taxon>
        <taxon>Duplodnaviria</taxon>
        <taxon>Heunggongvirae</taxon>
        <taxon>Uroviricota</taxon>
        <taxon>Caudoviricetes</taxon>
        <taxon>Pantevenvirales</taxon>
        <taxon>Kyanoviridae</taxon>
        <taxon>Macariavirus</taxon>
        <taxon>Macariavirus tuscon14g</taxon>
    </lineage>
</organism>
<dbReference type="KEGG" id="vg:24171741"/>
<evidence type="ECO:0000313" key="1">
    <source>
        <dbReference type="EMBL" id="AIX24455.1"/>
    </source>
</evidence>
<gene>
    <name evidence="1" type="ORF">Syn7803US105_111</name>
</gene>
<proteinExistence type="predicted"/>
<protein>
    <submittedName>
        <fullName evidence="1">Head-proximal tip of tail protein</fullName>
    </submittedName>
</protein>